<accession>A0A4P7SMY2</accession>
<evidence type="ECO:0000256" key="1">
    <source>
        <dbReference type="SAM" id="Coils"/>
    </source>
</evidence>
<dbReference type="KEGG" id="celz:E5225_12350"/>
<dbReference type="SUPFAM" id="SSF82607">
    <property type="entry name" value="YbaB-like"/>
    <property type="match status" value="1"/>
</dbReference>
<dbReference type="GO" id="GO:0003677">
    <property type="term" value="F:DNA binding"/>
    <property type="evidence" value="ECO:0007669"/>
    <property type="project" value="UniProtKB-KW"/>
</dbReference>
<keyword evidence="2" id="KW-0238">DNA-binding</keyword>
<dbReference type="Gene3D" id="3.30.1310.10">
    <property type="entry name" value="Nucleoid-associated protein YbaB-like domain"/>
    <property type="match status" value="1"/>
</dbReference>
<dbReference type="Pfam" id="PF02575">
    <property type="entry name" value="YbaB_DNA_bd"/>
    <property type="match status" value="1"/>
</dbReference>
<dbReference type="AlphaFoldDB" id="A0A4P7SMY2"/>
<organism evidence="2 3">
    <name type="scientific">Cellulomonas shaoxiangyii</name>
    <dbReference type="NCBI Taxonomy" id="2566013"/>
    <lineage>
        <taxon>Bacteria</taxon>
        <taxon>Bacillati</taxon>
        <taxon>Actinomycetota</taxon>
        <taxon>Actinomycetes</taxon>
        <taxon>Micrococcales</taxon>
        <taxon>Cellulomonadaceae</taxon>
        <taxon>Cellulomonas</taxon>
    </lineage>
</organism>
<feature type="coiled-coil region" evidence="1">
    <location>
        <begin position="15"/>
        <end position="42"/>
    </location>
</feature>
<name>A0A4P7SMY2_9CELL</name>
<dbReference type="EMBL" id="CP039291">
    <property type="protein sequence ID" value="QCB94234.1"/>
    <property type="molecule type" value="Genomic_DNA"/>
</dbReference>
<reference evidence="2 3" key="1">
    <citation type="submission" date="2019-04" db="EMBL/GenBank/DDBJ databases">
        <title>Isolation and identification of Cellulomonas shaoxiangyii sp. Nov. isolated from feces of the Tibetan antelopes (Pantholops hodgsonii) in the Qinghai-Tibet plateau of China.</title>
        <authorList>
            <person name="Tian Z."/>
        </authorList>
    </citation>
    <scope>NUCLEOTIDE SEQUENCE [LARGE SCALE GENOMIC DNA]</scope>
    <source>
        <strain evidence="2 3">Z28</strain>
    </source>
</reference>
<protein>
    <submittedName>
        <fullName evidence="2">YbaB/EbfC family DNA-binding protein</fullName>
    </submittedName>
</protein>
<dbReference type="InterPro" id="IPR036894">
    <property type="entry name" value="YbaB-like_sf"/>
</dbReference>
<dbReference type="Proteomes" id="UP000296469">
    <property type="component" value="Chromosome"/>
</dbReference>
<gene>
    <name evidence="2" type="ORF">E5225_12350</name>
</gene>
<dbReference type="InterPro" id="IPR004401">
    <property type="entry name" value="YbaB/EbfC"/>
</dbReference>
<dbReference type="RefSeq" id="WP_135971970.1">
    <property type="nucleotide sequence ID" value="NZ_CP039291.1"/>
</dbReference>
<keyword evidence="3" id="KW-1185">Reference proteome</keyword>
<sequence length="140" mass="15197">MTVPLGDGFDTDGLVARIEEQVAQAQENARRAEQVRDQFEQVRGRAASPHGEVRVTVETTGRMTALELADDALRLDARDLAALILETVATAQRQAATESIALVEGTFGAESGVAANLRSELARMAPPEDPRAQRDEIRWS</sequence>
<evidence type="ECO:0000313" key="2">
    <source>
        <dbReference type="EMBL" id="QCB94234.1"/>
    </source>
</evidence>
<keyword evidence="1" id="KW-0175">Coiled coil</keyword>
<evidence type="ECO:0000313" key="3">
    <source>
        <dbReference type="Proteomes" id="UP000296469"/>
    </source>
</evidence>
<proteinExistence type="predicted"/>